<dbReference type="Proteomes" id="UP000318478">
    <property type="component" value="Unassembled WGS sequence"/>
</dbReference>
<accession>A0A5C5YFN5</accession>
<feature type="transmembrane region" description="Helical" evidence="1">
    <location>
        <begin position="120"/>
        <end position="139"/>
    </location>
</feature>
<dbReference type="EMBL" id="SJPO01000008">
    <property type="protein sequence ID" value="TWT74536.1"/>
    <property type="molecule type" value="Genomic_DNA"/>
</dbReference>
<dbReference type="OrthoDB" id="9983413at2"/>
<feature type="transmembrane region" description="Helical" evidence="1">
    <location>
        <begin position="225"/>
        <end position="243"/>
    </location>
</feature>
<protein>
    <submittedName>
        <fullName evidence="2">Uncharacterized protein</fullName>
    </submittedName>
</protein>
<dbReference type="AlphaFoldDB" id="A0A5C5YFN5"/>
<proteinExistence type="predicted"/>
<evidence type="ECO:0000313" key="2">
    <source>
        <dbReference type="EMBL" id="TWT74536.1"/>
    </source>
</evidence>
<dbReference type="RefSeq" id="WP_146588988.1">
    <property type="nucleotide sequence ID" value="NZ_SJPO01000008.1"/>
</dbReference>
<keyword evidence="1" id="KW-0812">Transmembrane</keyword>
<evidence type="ECO:0000313" key="3">
    <source>
        <dbReference type="Proteomes" id="UP000318478"/>
    </source>
</evidence>
<comment type="caution">
    <text evidence="2">The sequence shown here is derived from an EMBL/GenBank/DDBJ whole genome shotgun (WGS) entry which is preliminary data.</text>
</comment>
<feature type="transmembrane region" description="Helical" evidence="1">
    <location>
        <begin position="64"/>
        <end position="85"/>
    </location>
</feature>
<keyword evidence="1" id="KW-0472">Membrane</keyword>
<feature type="transmembrane region" description="Helical" evidence="1">
    <location>
        <begin position="151"/>
        <end position="179"/>
    </location>
</feature>
<name>A0A5C5YFN5_9BACT</name>
<keyword evidence="3" id="KW-1185">Reference proteome</keyword>
<gene>
    <name evidence="2" type="ORF">Pla123a_33600</name>
</gene>
<sequence>MTSTLPNAESPPPRPAEPDPEWPAIGVGISMAAMCYPILVLVVSLPLVVLSIFVGSEHPRWEDILEVGVTTVVVTTVACGAALFASAVLCVPVLFVLWAATCAIGVKWQWRTKGVIGGGMVAYAYFAPMVYVVCSEFLWRPQVLPGGMELFMFLCTVALGPVLAIFVGQVGGACGGLGLEQRRCDAGLDEEACDPNRASFSVRQMLGLTLVLSVGFAVLRLTEMLNLSMLLTVAFWMVCQTVGRRPALTLARRLRRSRRFGALREMPATPTSAPPVRSAGA</sequence>
<organism evidence="2 3">
    <name type="scientific">Posidoniimonas polymericola</name>
    <dbReference type="NCBI Taxonomy" id="2528002"/>
    <lineage>
        <taxon>Bacteria</taxon>
        <taxon>Pseudomonadati</taxon>
        <taxon>Planctomycetota</taxon>
        <taxon>Planctomycetia</taxon>
        <taxon>Pirellulales</taxon>
        <taxon>Lacipirellulaceae</taxon>
        <taxon>Posidoniimonas</taxon>
    </lineage>
</organism>
<feature type="transmembrane region" description="Helical" evidence="1">
    <location>
        <begin position="22"/>
        <end position="52"/>
    </location>
</feature>
<reference evidence="2 3" key="1">
    <citation type="submission" date="2019-02" db="EMBL/GenBank/DDBJ databases">
        <title>Deep-cultivation of Planctomycetes and their phenomic and genomic characterization uncovers novel biology.</title>
        <authorList>
            <person name="Wiegand S."/>
            <person name="Jogler M."/>
            <person name="Boedeker C."/>
            <person name="Pinto D."/>
            <person name="Vollmers J."/>
            <person name="Rivas-Marin E."/>
            <person name="Kohn T."/>
            <person name="Peeters S.H."/>
            <person name="Heuer A."/>
            <person name="Rast P."/>
            <person name="Oberbeckmann S."/>
            <person name="Bunk B."/>
            <person name="Jeske O."/>
            <person name="Meyerdierks A."/>
            <person name="Storesund J.E."/>
            <person name="Kallscheuer N."/>
            <person name="Luecker S."/>
            <person name="Lage O.M."/>
            <person name="Pohl T."/>
            <person name="Merkel B.J."/>
            <person name="Hornburger P."/>
            <person name="Mueller R.-W."/>
            <person name="Bruemmer F."/>
            <person name="Labrenz M."/>
            <person name="Spormann A.M."/>
            <person name="Op Den Camp H."/>
            <person name="Overmann J."/>
            <person name="Amann R."/>
            <person name="Jetten M.S.M."/>
            <person name="Mascher T."/>
            <person name="Medema M.H."/>
            <person name="Devos D.P."/>
            <person name="Kaster A.-K."/>
            <person name="Ovreas L."/>
            <person name="Rohde M."/>
            <person name="Galperin M.Y."/>
            <person name="Jogler C."/>
        </authorList>
    </citation>
    <scope>NUCLEOTIDE SEQUENCE [LARGE SCALE GENOMIC DNA]</scope>
    <source>
        <strain evidence="2 3">Pla123a</strain>
    </source>
</reference>
<evidence type="ECO:0000256" key="1">
    <source>
        <dbReference type="SAM" id="Phobius"/>
    </source>
</evidence>
<keyword evidence="1" id="KW-1133">Transmembrane helix</keyword>